<feature type="domain" description="CN hydrolase" evidence="2">
    <location>
        <begin position="1"/>
        <end position="239"/>
    </location>
</feature>
<geneLocation type="plasmid" evidence="3 4">
    <name>unnamed1</name>
</geneLocation>
<dbReference type="Pfam" id="PF00795">
    <property type="entry name" value="CN_hydrolase"/>
    <property type="match status" value="1"/>
</dbReference>
<dbReference type="RefSeq" id="WP_306161762.1">
    <property type="nucleotide sequence ID" value="NZ_CP132315.1"/>
</dbReference>
<reference evidence="3 4" key="1">
    <citation type="submission" date="2023-08" db="EMBL/GenBank/DDBJ databases">
        <title>Pathogen: clinical or host-associated sample.</title>
        <authorList>
            <person name="Hergert J."/>
            <person name="Casey R."/>
            <person name="Wagner J."/>
            <person name="Young E.L."/>
            <person name="Oakeson K.F."/>
        </authorList>
    </citation>
    <scope>NUCLEOTIDE SEQUENCE [LARGE SCALE GENOMIC DNA]</scope>
    <source>
        <strain evidence="3 4">UPHL-collab-2</strain>
        <plasmid evidence="3 4">unnamed1</plasmid>
    </source>
</reference>
<evidence type="ECO:0000313" key="3">
    <source>
        <dbReference type="EMBL" id="WLS05307.1"/>
    </source>
</evidence>
<proteinExistence type="predicted"/>
<dbReference type="PANTHER" id="PTHR43674:SF16">
    <property type="entry name" value="CARBON-NITROGEN FAMILY, PUTATIVE (AFU_ORTHOLOGUE AFUA_5G02350)-RELATED"/>
    <property type="match status" value="1"/>
</dbReference>
<dbReference type="SUPFAM" id="SSF56317">
    <property type="entry name" value="Carbon-nitrogen hydrolase"/>
    <property type="match status" value="1"/>
</dbReference>
<dbReference type="PROSITE" id="PS50263">
    <property type="entry name" value="CN_HYDROLASE"/>
    <property type="match status" value="1"/>
</dbReference>
<keyword evidence="3" id="KW-0614">Plasmid</keyword>
<accession>A0ABY9K9S6</accession>
<keyword evidence="1 3" id="KW-0378">Hydrolase</keyword>
<dbReference type="EMBL" id="CP132315">
    <property type="protein sequence ID" value="WLS05307.1"/>
    <property type="molecule type" value="Genomic_DNA"/>
</dbReference>
<dbReference type="Proteomes" id="UP001225788">
    <property type="component" value="Plasmid unnamed1"/>
</dbReference>
<evidence type="ECO:0000259" key="2">
    <source>
        <dbReference type="PROSITE" id="PS50263"/>
    </source>
</evidence>
<dbReference type="InterPro" id="IPR036526">
    <property type="entry name" value="C-N_Hydrolase_sf"/>
</dbReference>
<evidence type="ECO:0000313" key="4">
    <source>
        <dbReference type="Proteomes" id="UP001225788"/>
    </source>
</evidence>
<dbReference type="PANTHER" id="PTHR43674">
    <property type="entry name" value="NITRILASE C965.09-RELATED"/>
    <property type="match status" value="1"/>
</dbReference>
<dbReference type="InterPro" id="IPR003010">
    <property type="entry name" value="C-N_Hydrolase"/>
</dbReference>
<sequence>MRIAAIQCAVSEGQTAANVAAAADWIAKAADQDCQLAVLPECSLTGYGFDSRAALERVAIRLDGPEVQAILAICAARQIHAIVGFFEARDGKIFNSAALIGPKGIAGVHRKAHLPYLGGDRYADRPEEVSASAFATEIGVIGISICYEIRFPEAMRTLVLNGAEIIALPTNWPVQSLILADHFTRVRAAENMVYFVAANRNDSAAGTDYLGHSQIVDPKGVVMAHLTGETGLIAADVDLEIARSKKIVFEEGRFELNLFADRRPEAYRL</sequence>
<keyword evidence="4" id="KW-1185">Reference proteome</keyword>
<gene>
    <name evidence="3" type="ORF">Q9315_24480</name>
</gene>
<dbReference type="Gene3D" id="3.60.110.10">
    <property type="entry name" value="Carbon-nitrogen hydrolase"/>
    <property type="match status" value="1"/>
</dbReference>
<dbReference type="GO" id="GO:0016787">
    <property type="term" value="F:hydrolase activity"/>
    <property type="evidence" value="ECO:0007669"/>
    <property type="project" value="UniProtKB-KW"/>
</dbReference>
<dbReference type="CDD" id="cd07197">
    <property type="entry name" value="nitrilase"/>
    <property type="match status" value="1"/>
</dbReference>
<protein>
    <submittedName>
        <fullName evidence="3">Carbon-nitrogen hydrolase family protein</fullName>
    </submittedName>
</protein>
<dbReference type="InterPro" id="IPR050345">
    <property type="entry name" value="Aliph_Amidase/BUP"/>
</dbReference>
<name>A0ABY9K9S6_9HYPH</name>
<evidence type="ECO:0000256" key="1">
    <source>
        <dbReference type="ARBA" id="ARBA00022801"/>
    </source>
</evidence>
<organism evidence="3 4">
    <name type="scientific">Shinella oryzae</name>
    <dbReference type="NCBI Taxonomy" id="2871820"/>
    <lineage>
        <taxon>Bacteria</taxon>
        <taxon>Pseudomonadati</taxon>
        <taxon>Pseudomonadota</taxon>
        <taxon>Alphaproteobacteria</taxon>
        <taxon>Hyphomicrobiales</taxon>
        <taxon>Rhizobiaceae</taxon>
        <taxon>Shinella</taxon>
    </lineage>
</organism>